<evidence type="ECO:0000256" key="2">
    <source>
        <dbReference type="ARBA" id="ARBA00023125"/>
    </source>
</evidence>
<dbReference type="InterPro" id="IPR036390">
    <property type="entry name" value="WH_DNA-bd_sf"/>
</dbReference>
<dbReference type="Gene3D" id="1.10.10.10">
    <property type="entry name" value="Winged helix-like DNA-binding domain superfamily/Winged helix DNA-binding domain"/>
    <property type="match status" value="1"/>
</dbReference>
<organism evidence="5 6">
    <name type="scientific">Maridesulfovibrio ferrireducens</name>
    <dbReference type="NCBI Taxonomy" id="246191"/>
    <lineage>
        <taxon>Bacteria</taxon>
        <taxon>Pseudomonadati</taxon>
        <taxon>Thermodesulfobacteriota</taxon>
        <taxon>Desulfovibrionia</taxon>
        <taxon>Desulfovibrionales</taxon>
        <taxon>Desulfovibrionaceae</taxon>
        <taxon>Maridesulfovibrio</taxon>
    </lineage>
</organism>
<name>A0A1G9FJF3_9BACT</name>
<proteinExistence type="predicted"/>
<dbReference type="InterPro" id="IPR019888">
    <property type="entry name" value="Tscrpt_reg_AsnC-like"/>
</dbReference>
<evidence type="ECO:0000256" key="3">
    <source>
        <dbReference type="ARBA" id="ARBA00023163"/>
    </source>
</evidence>
<evidence type="ECO:0000259" key="4">
    <source>
        <dbReference type="PROSITE" id="PS50956"/>
    </source>
</evidence>
<dbReference type="AlphaFoldDB" id="A0A1G9FJF3"/>
<dbReference type="Gene3D" id="3.30.70.920">
    <property type="match status" value="1"/>
</dbReference>
<dbReference type="Pfam" id="PF01037">
    <property type="entry name" value="AsnC_trans_reg"/>
    <property type="match status" value="1"/>
</dbReference>
<dbReference type="GO" id="GO:0005829">
    <property type="term" value="C:cytosol"/>
    <property type="evidence" value="ECO:0007669"/>
    <property type="project" value="TreeGrafter"/>
</dbReference>
<dbReference type="SUPFAM" id="SSF54909">
    <property type="entry name" value="Dimeric alpha+beta barrel"/>
    <property type="match status" value="1"/>
</dbReference>
<dbReference type="SUPFAM" id="SSF46785">
    <property type="entry name" value="Winged helix' DNA-binding domain"/>
    <property type="match status" value="1"/>
</dbReference>
<dbReference type="GO" id="GO:0043200">
    <property type="term" value="P:response to amino acid"/>
    <property type="evidence" value="ECO:0007669"/>
    <property type="project" value="TreeGrafter"/>
</dbReference>
<feature type="domain" description="HTH asnC-type" evidence="4">
    <location>
        <begin position="8"/>
        <end position="76"/>
    </location>
</feature>
<dbReference type="GO" id="GO:0043565">
    <property type="term" value="F:sequence-specific DNA binding"/>
    <property type="evidence" value="ECO:0007669"/>
    <property type="project" value="InterPro"/>
</dbReference>
<dbReference type="InterPro" id="IPR019887">
    <property type="entry name" value="Tscrpt_reg_AsnC/Lrp_C"/>
</dbReference>
<dbReference type="InterPro" id="IPR000485">
    <property type="entry name" value="AsnC-type_HTH_dom"/>
</dbReference>
<dbReference type="OrthoDB" id="9809462at2"/>
<gene>
    <name evidence="5" type="ORF">SAMN05660337_1568</name>
</gene>
<reference evidence="6" key="1">
    <citation type="submission" date="2016-10" db="EMBL/GenBank/DDBJ databases">
        <authorList>
            <person name="Varghese N."/>
            <person name="Submissions S."/>
        </authorList>
    </citation>
    <scope>NUCLEOTIDE SEQUENCE [LARGE SCALE GENOMIC DNA]</scope>
    <source>
        <strain evidence="6">DSM 16995</strain>
    </source>
</reference>
<keyword evidence="6" id="KW-1185">Reference proteome</keyword>
<dbReference type="PRINTS" id="PR00033">
    <property type="entry name" value="HTHASNC"/>
</dbReference>
<dbReference type="SMART" id="SM00344">
    <property type="entry name" value="HTH_ASNC"/>
    <property type="match status" value="1"/>
</dbReference>
<keyword evidence="3" id="KW-0804">Transcription</keyword>
<keyword evidence="2" id="KW-0238">DNA-binding</keyword>
<dbReference type="STRING" id="246191.SAMN05660337_1568"/>
<dbReference type="InterPro" id="IPR036388">
    <property type="entry name" value="WH-like_DNA-bd_sf"/>
</dbReference>
<dbReference type="Pfam" id="PF13404">
    <property type="entry name" value="HTH_AsnC-type"/>
    <property type="match status" value="1"/>
</dbReference>
<keyword evidence="1" id="KW-0805">Transcription regulation</keyword>
<accession>A0A1G9FJF3</accession>
<dbReference type="PANTHER" id="PTHR30154">
    <property type="entry name" value="LEUCINE-RESPONSIVE REGULATORY PROTEIN"/>
    <property type="match status" value="1"/>
</dbReference>
<evidence type="ECO:0000313" key="5">
    <source>
        <dbReference type="EMBL" id="SDK88495.1"/>
    </source>
</evidence>
<dbReference type="PROSITE" id="PS50956">
    <property type="entry name" value="HTH_ASNC_2"/>
    <property type="match status" value="1"/>
</dbReference>
<evidence type="ECO:0000313" key="6">
    <source>
        <dbReference type="Proteomes" id="UP000199053"/>
    </source>
</evidence>
<evidence type="ECO:0000256" key="1">
    <source>
        <dbReference type="ARBA" id="ARBA00023015"/>
    </source>
</evidence>
<dbReference type="EMBL" id="FNGA01000002">
    <property type="protein sequence ID" value="SDK88495.1"/>
    <property type="molecule type" value="Genomic_DNA"/>
</dbReference>
<sequence length="153" mass="17380">MKDKTLVLDDIDRKIIEELQSNGRESYKNIARKLGVSDGTVRLRTERMIKNDYLRITASVNPLYFENSLIALVGINLEGRANRDIMEKISLVSGVQSVINVSGRYDLLVEVFVPSRNAFRQCLVDDLSNIGGIKSTETFMFLDAIDKWAEHKK</sequence>
<protein>
    <submittedName>
        <fullName evidence="5">Lrp/AsnC family transcriptional regulator, regulator for asnA, asnC and gidA</fullName>
    </submittedName>
</protein>
<dbReference type="RefSeq" id="WP_092159862.1">
    <property type="nucleotide sequence ID" value="NZ_FNGA01000002.1"/>
</dbReference>
<dbReference type="Proteomes" id="UP000199053">
    <property type="component" value="Unassembled WGS sequence"/>
</dbReference>
<dbReference type="PANTHER" id="PTHR30154:SF34">
    <property type="entry name" value="TRANSCRIPTIONAL REGULATOR AZLB"/>
    <property type="match status" value="1"/>
</dbReference>
<dbReference type="InterPro" id="IPR011008">
    <property type="entry name" value="Dimeric_a/b-barrel"/>
</dbReference>